<evidence type="ECO:0000313" key="3">
    <source>
        <dbReference type="Proteomes" id="UP000054559"/>
    </source>
</evidence>
<accession>A0A0J8R9W8</accession>
<name>A0A0J8R9W8_COCIT</name>
<dbReference type="Proteomes" id="UP000054559">
    <property type="component" value="Unassembled WGS sequence"/>
</dbReference>
<gene>
    <name evidence="2" type="ORF">CISG_08508</name>
</gene>
<evidence type="ECO:0000313" key="2">
    <source>
        <dbReference type="EMBL" id="KMU80598.1"/>
    </source>
</evidence>
<dbReference type="EMBL" id="DS268187">
    <property type="protein sequence ID" value="KMU80598.1"/>
    <property type="molecule type" value="Genomic_DNA"/>
</dbReference>
<proteinExistence type="predicted"/>
<evidence type="ECO:0000256" key="1">
    <source>
        <dbReference type="SAM" id="MobiDB-lite"/>
    </source>
</evidence>
<reference evidence="3" key="1">
    <citation type="journal article" date="2010" name="Genome Res.">
        <title>Population genomic sequencing of Coccidioides fungi reveals recent hybridization and transposon control.</title>
        <authorList>
            <person name="Neafsey D.E."/>
            <person name="Barker B.M."/>
            <person name="Sharpton T.J."/>
            <person name="Stajich J.E."/>
            <person name="Park D.J."/>
            <person name="Whiston E."/>
            <person name="Hung C.-Y."/>
            <person name="McMahan C."/>
            <person name="White J."/>
            <person name="Sykes S."/>
            <person name="Heiman D."/>
            <person name="Young S."/>
            <person name="Zeng Q."/>
            <person name="Abouelleil A."/>
            <person name="Aftuck L."/>
            <person name="Bessette D."/>
            <person name="Brown A."/>
            <person name="FitzGerald M."/>
            <person name="Lui A."/>
            <person name="Macdonald J.P."/>
            <person name="Priest M."/>
            <person name="Orbach M.J."/>
            <person name="Galgiani J.N."/>
            <person name="Kirkland T.N."/>
            <person name="Cole G.T."/>
            <person name="Birren B.W."/>
            <person name="Henn M.R."/>
            <person name="Taylor J.W."/>
            <person name="Rounsley S.D."/>
        </authorList>
    </citation>
    <scope>NUCLEOTIDE SEQUENCE [LARGE SCALE GENOMIC DNA]</scope>
    <source>
        <strain evidence="3">RMSCC 3703</strain>
    </source>
</reference>
<protein>
    <submittedName>
        <fullName evidence="2">Uncharacterized protein</fullName>
    </submittedName>
</protein>
<sequence length="142" mass="15824">MAGALCEPAPFYDGHPWRTSLHEGVYEPLPDGPWWKIECVLQMKNSEIFFGTSSSEYLGRKHESLALAVTVERTLMRLRLDTMSILPIPEQQTLEGFDCEPMHLHRPTIPIDEKGVHQQQPSAADPMADGQSPSLVVAEAQG</sequence>
<dbReference type="AlphaFoldDB" id="A0A0J8R9W8"/>
<organism evidence="2 3">
    <name type="scientific">Coccidioides immitis RMSCC 3703</name>
    <dbReference type="NCBI Taxonomy" id="454286"/>
    <lineage>
        <taxon>Eukaryota</taxon>
        <taxon>Fungi</taxon>
        <taxon>Dikarya</taxon>
        <taxon>Ascomycota</taxon>
        <taxon>Pezizomycotina</taxon>
        <taxon>Eurotiomycetes</taxon>
        <taxon>Eurotiomycetidae</taxon>
        <taxon>Onygenales</taxon>
        <taxon>Onygenaceae</taxon>
        <taxon>Coccidioides</taxon>
    </lineage>
</organism>
<feature type="region of interest" description="Disordered" evidence="1">
    <location>
        <begin position="115"/>
        <end position="142"/>
    </location>
</feature>